<accession>A0ABS9VUI2</accession>
<comment type="caution">
    <text evidence="2">The sequence shown here is derived from an EMBL/GenBank/DDBJ whole genome shotgun (WGS) entry which is preliminary data.</text>
</comment>
<dbReference type="PROSITE" id="PS51186">
    <property type="entry name" value="GNAT"/>
    <property type="match status" value="1"/>
</dbReference>
<dbReference type="Pfam" id="PF00583">
    <property type="entry name" value="Acetyltransf_1"/>
    <property type="match status" value="1"/>
</dbReference>
<dbReference type="Gene3D" id="3.40.630.30">
    <property type="match status" value="1"/>
</dbReference>
<gene>
    <name evidence="2" type="ORF">JS533_005665</name>
</gene>
<evidence type="ECO:0000313" key="2">
    <source>
        <dbReference type="EMBL" id="MCH9275757.1"/>
    </source>
</evidence>
<dbReference type="Proteomes" id="UP000710815">
    <property type="component" value="Unassembled WGS sequence"/>
</dbReference>
<reference evidence="2 3" key="2">
    <citation type="journal article" date="2021" name="Syst. Appl. Microbiol.">
        <title>Phylogenetic classification of ten novel species belonging to the genus Bifidobacterium comprising B. phasiani sp. nov., B. pongonis sp. nov., B. saguinibicoloris sp. nov., B. colobi sp. nov., B. simiiventris sp. nov., B. santillanense sp. nov., B. miconis sp. nov., B. amazonense sp. nov., B. pluvialisilvae sp. nov., and B. miconisargentati sp. nov.</title>
        <authorList>
            <person name="Lugli G.A."/>
            <person name="Calvete-Torre I."/>
            <person name="Alessandri G."/>
            <person name="Milani C."/>
            <person name="Turroni F."/>
            <person name="Laiolo P."/>
            <person name="Ossiprandi M.C."/>
            <person name="Margolles A."/>
            <person name="Ruiz L."/>
            <person name="Ventura M."/>
        </authorList>
    </citation>
    <scope>NUCLEOTIDE SEQUENCE [LARGE SCALE GENOMIC DNA]</scope>
    <source>
        <strain evidence="2 3">MA1</strain>
    </source>
</reference>
<proteinExistence type="predicted"/>
<evidence type="ECO:0000313" key="3">
    <source>
        <dbReference type="Proteomes" id="UP000710815"/>
    </source>
</evidence>
<name>A0ABS9VUI2_9BIFI</name>
<keyword evidence="3" id="KW-1185">Reference proteome</keyword>
<dbReference type="SUPFAM" id="SSF55729">
    <property type="entry name" value="Acyl-CoA N-acyltransferases (Nat)"/>
    <property type="match status" value="1"/>
</dbReference>
<feature type="domain" description="N-acetyltransferase" evidence="1">
    <location>
        <begin position="1"/>
        <end position="104"/>
    </location>
</feature>
<dbReference type="EMBL" id="JAFEJT020000017">
    <property type="protein sequence ID" value="MCH9275757.1"/>
    <property type="molecule type" value="Genomic_DNA"/>
</dbReference>
<dbReference type="InterPro" id="IPR000182">
    <property type="entry name" value="GNAT_dom"/>
</dbReference>
<sequence>MDDETGNLASYCAVAHKGNGVYEIAVIAVSRRLRGLGLGTQALRDAMAVATRDAVQRDLNPVFIATIDENNRASAHLFASFGYQLIRTYEKDRHGFVFNLWARR</sequence>
<organism evidence="2 3">
    <name type="scientific">Bifidobacterium amazonense</name>
    <dbReference type="NCBI Taxonomy" id="2809027"/>
    <lineage>
        <taxon>Bacteria</taxon>
        <taxon>Bacillati</taxon>
        <taxon>Actinomycetota</taxon>
        <taxon>Actinomycetes</taxon>
        <taxon>Bifidobacteriales</taxon>
        <taxon>Bifidobacteriaceae</taxon>
        <taxon>Bifidobacterium</taxon>
    </lineage>
</organism>
<reference evidence="2 3" key="1">
    <citation type="journal article" date="2021" name="Environ. Microbiol.">
        <title>Genetic insights into the dark matter of the mammalian gut microbiota through targeted genome reconstruction.</title>
        <authorList>
            <person name="Lugli G.A."/>
            <person name="Alessandri G."/>
            <person name="Milani C."/>
            <person name="Viappiani A."/>
            <person name="Fontana F."/>
            <person name="Tarracchini C."/>
            <person name="Mancabelli L."/>
            <person name="Argentini C."/>
            <person name="Ruiz L."/>
            <person name="Margolles A."/>
            <person name="van Sinderen D."/>
            <person name="Turroni F."/>
            <person name="Ventura M."/>
        </authorList>
    </citation>
    <scope>NUCLEOTIDE SEQUENCE [LARGE SCALE GENOMIC DNA]</scope>
    <source>
        <strain evidence="2 3">MA1</strain>
    </source>
</reference>
<evidence type="ECO:0000259" key="1">
    <source>
        <dbReference type="PROSITE" id="PS51186"/>
    </source>
</evidence>
<dbReference type="InterPro" id="IPR016181">
    <property type="entry name" value="Acyl_CoA_acyltransferase"/>
</dbReference>
<protein>
    <submittedName>
        <fullName evidence="2">GNAT family N-acetyltransferase</fullName>
    </submittedName>
</protein>